<feature type="signal peptide" evidence="1">
    <location>
        <begin position="1"/>
        <end position="33"/>
    </location>
</feature>
<reference evidence="2" key="1">
    <citation type="submission" date="2020-12" db="EMBL/GenBank/DDBJ databases">
        <title>Prauserella sp. ASG 168, a novel actinomycete isolated from cave rock.</title>
        <authorList>
            <person name="Suriyachadkun C."/>
        </authorList>
    </citation>
    <scope>NUCLEOTIDE SEQUENCE</scope>
    <source>
        <strain evidence="2">ASG 168</strain>
    </source>
</reference>
<comment type="caution">
    <text evidence="2">The sequence shown here is derived from an EMBL/GenBank/DDBJ whole genome shotgun (WGS) entry which is preliminary data.</text>
</comment>
<name>A0A934V7P3_9PSEU</name>
<feature type="chain" id="PRO_5039038949" description="SH3 domain-containing protein" evidence="1">
    <location>
        <begin position="34"/>
        <end position="153"/>
    </location>
</feature>
<evidence type="ECO:0000313" key="2">
    <source>
        <dbReference type="EMBL" id="MBK1788802.1"/>
    </source>
</evidence>
<keyword evidence="3" id="KW-1185">Reference proteome</keyword>
<dbReference type="Proteomes" id="UP000635245">
    <property type="component" value="Unassembled WGS sequence"/>
</dbReference>
<evidence type="ECO:0000256" key="1">
    <source>
        <dbReference type="SAM" id="SignalP"/>
    </source>
</evidence>
<keyword evidence="1" id="KW-0732">Signal</keyword>
<dbReference type="AlphaFoldDB" id="A0A934V7P3"/>
<accession>A0A934V7P3</accession>
<dbReference type="RefSeq" id="WP_200325062.1">
    <property type="nucleotide sequence ID" value="NZ_JAENJH010000011.1"/>
</dbReference>
<sequence length="153" mass="16263">MKVQTWGGFVRSRIRLNLAIALLIGLLGFPATAAASPQGASIAAQGQAVDAAAPKYCNGLQWRGINSNTIRIWATGAAVRQIVGKSRVGALLLRVTVKDMQQRVVKQAVYGASRREGVSALVSPAQSGWIVFTKITNERGDKVFCSGSDNISH</sequence>
<dbReference type="EMBL" id="JAENJH010000011">
    <property type="protein sequence ID" value="MBK1788802.1"/>
    <property type="molecule type" value="Genomic_DNA"/>
</dbReference>
<gene>
    <name evidence="2" type="ORF">JHE00_31120</name>
</gene>
<protein>
    <recommendedName>
        <fullName evidence="4">SH3 domain-containing protein</fullName>
    </recommendedName>
</protein>
<evidence type="ECO:0000313" key="3">
    <source>
        <dbReference type="Proteomes" id="UP000635245"/>
    </source>
</evidence>
<proteinExistence type="predicted"/>
<evidence type="ECO:0008006" key="4">
    <source>
        <dbReference type="Google" id="ProtNLM"/>
    </source>
</evidence>
<organism evidence="2 3">
    <name type="scientific">Prauserella cavernicola</name>
    <dbReference type="NCBI Taxonomy" id="2800127"/>
    <lineage>
        <taxon>Bacteria</taxon>
        <taxon>Bacillati</taxon>
        <taxon>Actinomycetota</taxon>
        <taxon>Actinomycetes</taxon>
        <taxon>Pseudonocardiales</taxon>
        <taxon>Pseudonocardiaceae</taxon>
        <taxon>Prauserella</taxon>
    </lineage>
</organism>